<dbReference type="AlphaFoldDB" id="A0A1A0QPN5"/>
<reference evidence="6" key="1">
    <citation type="submission" date="2016-06" db="EMBL/GenBank/DDBJ databases">
        <authorList>
            <person name="Sutton G."/>
            <person name="Brinkac L."/>
            <person name="Sanka R."/>
            <person name="Adams M."/>
            <person name="Lau E."/>
            <person name="Mehaffy C."/>
            <person name="Tameris M."/>
            <person name="Hatherill M."/>
            <person name="Hanekom W."/>
            <person name="Mahomed H."/>
            <person name="Mcshane H."/>
        </authorList>
    </citation>
    <scope>NUCLEOTIDE SEQUENCE [LARGE SCALE GENOMIC DNA]</scope>
    <source>
        <strain evidence="6">852002-51209_SCH5440388</strain>
    </source>
</reference>
<dbReference type="InterPro" id="IPR015426">
    <property type="entry name" value="Acetylaldehyde_DH_C"/>
</dbReference>
<feature type="binding site" evidence="3">
    <location>
        <position position="281"/>
    </location>
    <ligand>
        <name>NAD(+)</name>
        <dbReference type="ChEBI" id="CHEBI:57540"/>
    </ligand>
</feature>
<dbReference type="SUPFAM" id="SSF55347">
    <property type="entry name" value="Glyceraldehyde-3-phosphate dehydrogenase-like, C-terminal domain"/>
    <property type="match status" value="1"/>
</dbReference>
<proteinExistence type="inferred from homology"/>
<dbReference type="PIRSF" id="PIRSF015689">
    <property type="entry name" value="Actaldh_dh_actl"/>
    <property type="match status" value="1"/>
</dbReference>
<comment type="similarity">
    <text evidence="1 3">Belongs to the acetaldehyde dehydrogenase family.</text>
</comment>
<feature type="binding site" evidence="3">
    <location>
        <begin position="12"/>
        <end position="15"/>
    </location>
    <ligand>
        <name>NAD(+)</name>
        <dbReference type="ChEBI" id="CHEBI:57540"/>
    </ligand>
</feature>
<dbReference type="SMART" id="SM00859">
    <property type="entry name" value="Semialdhyde_dh"/>
    <property type="match status" value="1"/>
</dbReference>
<dbReference type="InterPro" id="IPR003361">
    <property type="entry name" value="Acetaldehyde_dehydrogenase"/>
</dbReference>
<dbReference type="GO" id="GO:0008774">
    <property type="term" value="F:acetaldehyde dehydrogenase (acetylating) activity"/>
    <property type="evidence" value="ECO:0007669"/>
    <property type="project" value="UniProtKB-UniRule"/>
</dbReference>
<name>A0A1A0QPN5_MYCPR</name>
<sequence length="313" mass="32805">MAEKASVAIVGSGNISTDLLYKLLRSEWLEPRWMIGIDPQSEGLARARKLGLETSHEGVDWLLAQSEKPDLVFEATSAYVHRDAAPRYAEAGIRAIDLTPAAVGPGVIPPANLRAHLDAPNVNMVTCGGQATIPMVYAVSRAVEAQGGVPYAEIVASVSSASAGPGTRANIDEFTKTTSAGVRDIGGARNGKAIIILNPAEPPMIMRDTIFCAIPEDADHAAITQSIKDVVAEVQTYVPGYRLLNEPQFDEPSVVNGGNHLVTVFVEVEGAGDYLPPYAGNLDIMTAAATKVGEEIAREMAGASLSASSGGQA</sequence>
<organism evidence="5 6">
    <name type="scientific">Mycolicibacterium peregrinum</name>
    <name type="common">Mycobacterium peregrinum</name>
    <dbReference type="NCBI Taxonomy" id="43304"/>
    <lineage>
        <taxon>Bacteria</taxon>
        <taxon>Bacillati</taxon>
        <taxon>Actinomycetota</taxon>
        <taxon>Actinomycetes</taxon>
        <taxon>Mycobacteriales</taxon>
        <taxon>Mycobacteriaceae</taxon>
        <taxon>Mycolicibacterium</taxon>
    </lineage>
</organism>
<dbReference type="Gene3D" id="3.30.360.10">
    <property type="entry name" value="Dihydrodipicolinate Reductase, domain 2"/>
    <property type="match status" value="1"/>
</dbReference>
<dbReference type="InterPro" id="IPR000534">
    <property type="entry name" value="Semialdehyde_DH_NAD-bd"/>
</dbReference>
<comment type="catalytic activity">
    <reaction evidence="3">
        <text>acetaldehyde + NAD(+) + CoA = acetyl-CoA + NADH + H(+)</text>
        <dbReference type="Rhea" id="RHEA:23288"/>
        <dbReference type="ChEBI" id="CHEBI:15343"/>
        <dbReference type="ChEBI" id="CHEBI:15378"/>
        <dbReference type="ChEBI" id="CHEBI:57287"/>
        <dbReference type="ChEBI" id="CHEBI:57288"/>
        <dbReference type="ChEBI" id="CHEBI:57540"/>
        <dbReference type="ChEBI" id="CHEBI:57945"/>
        <dbReference type="EC" id="1.2.1.10"/>
    </reaction>
</comment>
<comment type="caution">
    <text evidence="5">The sequence shown here is derived from an EMBL/GenBank/DDBJ whole genome shotgun (WGS) entry which is preliminary data.</text>
</comment>
<dbReference type="Proteomes" id="UP000093902">
    <property type="component" value="Unassembled WGS sequence"/>
</dbReference>
<evidence type="ECO:0000256" key="3">
    <source>
        <dbReference type="HAMAP-Rule" id="MF_01657"/>
    </source>
</evidence>
<dbReference type="InterPro" id="IPR036291">
    <property type="entry name" value="NAD(P)-bd_dom_sf"/>
</dbReference>
<dbReference type="SUPFAM" id="SSF51735">
    <property type="entry name" value="NAD(P)-binding Rossmann-fold domains"/>
    <property type="match status" value="1"/>
</dbReference>
<feature type="binding site" evidence="3">
    <location>
        <begin position="162"/>
        <end position="170"/>
    </location>
    <ligand>
        <name>NAD(+)</name>
        <dbReference type="ChEBI" id="CHEBI:57540"/>
    </ligand>
</feature>
<keyword evidence="3" id="KW-0058">Aromatic hydrocarbons catabolism</keyword>
<dbReference type="HAMAP" id="MF_01657">
    <property type="entry name" value="Ac_ald_DH_ac"/>
    <property type="match status" value="1"/>
</dbReference>
<dbReference type="RefSeq" id="WP_064936568.1">
    <property type="nucleotide sequence ID" value="NZ_LZSO01000042.1"/>
</dbReference>
<dbReference type="EMBL" id="LZSO01000042">
    <property type="protein sequence ID" value="OBB23883.1"/>
    <property type="molecule type" value="Genomic_DNA"/>
</dbReference>
<keyword evidence="2 3" id="KW-0520">NAD</keyword>
<dbReference type="NCBIfam" id="NF006157">
    <property type="entry name" value="PRK08300.1"/>
    <property type="match status" value="1"/>
</dbReference>
<dbReference type="NCBIfam" id="TIGR03215">
    <property type="entry name" value="ac_ald_DH_ac"/>
    <property type="match status" value="1"/>
</dbReference>
<feature type="domain" description="Semialdehyde dehydrogenase NAD-binding" evidence="4">
    <location>
        <begin position="6"/>
        <end position="119"/>
    </location>
</feature>
<evidence type="ECO:0000313" key="6">
    <source>
        <dbReference type="Proteomes" id="UP000093902"/>
    </source>
</evidence>
<dbReference type="STRING" id="43304.GCA_001403655_05599"/>
<dbReference type="Pfam" id="PF09290">
    <property type="entry name" value="AcetDehyd-dimer"/>
    <property type="match status" value="1"/>
</dbReference>
<dbReference type="OrthoDB" id="9786743at2"/>
<protein>
    <recommendedName>
        <fullName evidence="3">Acetaldehyde dehydrogenase</fullName>
        <ecNumber evidence="3">1.2.1.10</ecNumber>
    </recommendedName>
    <alternativeName>
        <fullName evidence="3">Acetaldehyde dehydrogenase [acetylating]</fullName>
    </alternativeName>
</protein>
<dbReference type="Gene3D" id="3.40.50.720">
    <property type="entry name" value="NAD(P)-binding Rossmann-like Domain"/>
    <property type="match status" value="1"/>
</dbReference>
<gene>
    <name evidence="5" type="ORF">A5792_31375</name>
</gene>
<evidence type="ECO:0000256" key="1">
    <source>
        <dbReference type="ARBA" id="ARBA00009244"/>
    </source>
</evidence>
<evidence type="ECO:0000313" key="5">
    <source>
        <dbReference type="EMBL" id="OBB23883.1"/>
    </source>
</evidence>
<evidence type="ECO:0000259" key="4">
    <source>
        <dbReference type="SMART" id="SM00859"/>
    </source>
</evidence>
<keyword evidence="3" id="KW-0560">Oxidoreductase</keyword>
<dbReference type="EC" id="1.2.1.10" evidence="3"/>
<evidence type="ECO:0000256" key="2">
    <source>
        <dbReference type="ARBA" id="ARBA00023027"/>
    </source>
</evidence>
<dbReference type="CDD" id="cd23933">
    <property type="entry name" value="ALDH_C"/>
    <property type="match status" value="1"/>
</dbReference>
<feature type="active site" description="Acyl-thioester intermediate" evidence="3">
    <location>
        <position position="127"/>
    </location>
</feature>
<accession>A0A1A0QPN5</accession>
<dbReference type="GO" id="GO:0051287">
    <property type="term" value="F:NAD binding"/>
    <property type="evidence" value="ECO:0007669"/>
    <property type="project" value="UniProtKB-UniRule"/>
</dbReference>